<proteinExistence type="inferred from homology"/>
<keyword evidence="5" id="KW-1185">Reference proteome</keyword>
<evidence type="ECO:0000256" key="2">
    <source>
        <dbReference type="ARBA" id="ARBA00022857"/>
    </source>
</evidence>
<reference evidence="4" key="1">
    <citation type="submission" date="2022-07" db="EMBL/GenBank/DDBJ databases">
        <title>Fungi with potential for degradation of polypropylene.</title>
        <authorList>
            <person name="Gostincar C."/>
        </authorList>
    </citation>
    <scope>NUCLEOTIDE SEQUENCE</scope>
    <source>
        <strain evidence="4">EXF-13308</strain>
    </source>
</reference>
<feature type="domain" description="NmrA-like" evidence="3">
    <location>
        <begin position="42"/>
        <end position="306"/>
    </location>
</feature>
<sequence length="328" mass="35410">MSRNVCITAVDGNTGFLIAELLLKDPRFSKQIDSLTGLALNADEPKLKELEQLGATVLPHVPGDEASLVEGLKGAEVDTVCIVPPAKANKLELVKEVVSAATKAGTVTNTLLISSAGCDYAERDAQPRLREFIDIEALVLASKGEADTPLGHSPCVIRAGFYAENLLLYDKQAQKEGLLPLPIGPSHKFAPVALGDVAHVAAHVLSGKGKHGFDDKHRGQMMVITGPMLSAGEELAEAASQALGTTLKFKDISEAEAKKVLKTQADLDESEKEYLLDYYSLVREGKTNYISTTAFHDVTGDYPTEPTDFFKLYEETMRPVKKQKVSSE</sequence>
<dbReference type="InterPro" id="IPR036291">
    <property type="entry name" value="NAD(P)-bd_dom_sf"/>
</dbReference>
<dbReference type="EMBL" id="JANBVO010000016">
    <property type="protein sequence ID" value="KAJ9144708.1"/>
    <property type="molecule type" value="Genomic_DNA"/>
</dbReference>
<protein>
    <submittedName>
        <fullName evidence="4">Prestalk A differentiation protein A</fullName>
    </submittedName>
</protein>
<dbReference type="SUPFAM" id="SSF51735">
    <property type="entry name" value="NAD(P)-binding Rossmann-fold domains"/>
    <property type="match status" value="1"/>
</dbReference>
<dbReference type="GO" id="GO:0005634">
    <property type="term" value="C:nucleus"/>
    <property type="evidence" value="ECO:0007669"/>
    <property type="project" value="TreeGrafter"/>
</dbReference>
<evidence type="ECO:0000259" key="3">
    <source>
        <dbReference type="Pfam" id="PF05368"/>
    </source>
</evidence>
<name>A0AA38RST2_9PEZI</name>
<gene>
    <name evidence="4" type="ORF">NKR23_g5780</name>
</gene>
<evidence type="ECO:0000313" key="5">
    <source>
        <dbReference type="Proteomes" id="UP001174694"/>
    </source>
</evidence>
<dbReference type="PANTHER" id="PTHR42748:SF22">
    <property type="entry name" value="NMRA-LIKE DOMAIN-CONTAINING PROTEIN"/>
    <property type="match status" value="1"/>
</dbReference>
<dbReference type="Gene3D" id="3.90.25.10">
    <property type="entry name" value="UDP-galactose 4-epimerase, domain 1"/>
    <property type="match status" value="1"/>
</dbReference>
<evidence type="ECO:0000313" key="4">
    <source>
        <dbReference type="EMBL" id="KAJ9144708.1"/>
    </source>
</evidence>
<dbReference type="Pfam" id="PF05368">
    <property type="entry name" value="NmrA"/>
    <property type="match status" value="1"/>
</dbReference>
<keyword evidence="2" id="KW-0521">NADP</keyword>
<organism evidence="4 5">
    <name type="scientific">Pleurostoma richardsiae</name>
    <dbReference type="NCBI Taxonomy" id="41990"/>
    <lineage>
        <taxon>Eukaryota</taxon>
        <taxon>Fungi</taxon>
        <taxon>Dikarya</taxon>
        <taxon>Ascomycota</taxon>
        <taxon>Pezizomycotina</taxon>
        <taxon>Sordariomycetes</taxon>
        <taxon>Sordariomycetidae</taxon>
        <taxon>Calosphaeriales</taxon>
        <taxon>Pleurostomataceae</taxon>
        <taxon>Pleurostoma</taxon>
    </lineage>
</organism>
<dbReference type="AlphaFoldDB" id="A0AA38RST2"/>
<dbReference type="InterPro" id="IPR008030">
    <property type="entry name" value="NmrA-like"/>
</dbReference>
<accession>A0AA38RST2</accession>
<dbReference type="InterPro" id="IPR051164">
    <property type="entry name" value="NmrA-like_oxidored"/>
</dbReference>
<comment type="caution">
    <text evidence="4">The sequence shown here is derived from an EMBL/GenBank/DDBJ whole genome shotgun (WGS) entry which is preliminary data.</text>
</comment>
<dbReference type="Gene3D" id="3.40.50.720">
    <property type="entry name" value="NAD(P)-binding Rossmann-like Domain"/>
    <property type="match status" value="1"/>
</dbReference>
<dbReference type="PANTHER" id="PTHR42748">
    <property type="entry name" value="NITROGEN METABOLITE REPRESSION PROTEIN NMRA FAMILY MEMBER"/>
    <property type="match status" value="1"/>
</dbReference>
<comment type="similarity">
    <text evidence="1">Belongs to the NmrA-type oxidoreductase family.</text>
</comment>
<dbReference type="Proteomes" id="UP001174694">
    <property type="component" value="Unassembled WGS sequence"/>
</dbReference>
<evidence type="ECO:0000256" key="1">
    <source>
        <dbReference type="ARBA" id="ARBA00006328"/>
    </source>
</evidence>